<evidence type="ECO:0000259" key="5">
    <source>
        <dbReference type="SMART" id="SM00485"/>
    </source>
</evidence>
<dbReference type="InterPro" id="IPR006084">
    <property type="entry name" value="XPG/Rad2"/>
</dbReference>
<feature type="domain" description="XPG-I" evidence="4">
    <location>
        <begin position="172"/>
        <end position="244"/>
    </location>
</feature>
<sequence length="392" mass="45635">MGKGLSAFLTKTISGKGLERLHLENLSGTTIAVDFSNMLYKFLDRYDKSVFLRTCDSDYYILEFINLIHKFSKWNIKLIFVFDGKASSLKDDTINNRRNKRMKNDKKLDGLLLDVLKSKKQKSLDESFDSGIDEEDKEGQMDQLLDTEITTLIRKTKYIKPEHVEKCKELFISMGVQYIHVISQEADSIFRYLIDEDIAYACYSEDMDMLAYGCKRVLWGLDFNEKNNTINQYNLIDILTELSINYMQFINAFILSGTSYNKNLKYSDKFEVNLGFIRRFGMEAGITGVLNNLYIINNGKESKLIEPPDVFPYEKVIDIYSRELSSSVKCEIDKSVLNYQSLEKEWMNKKSTSFLKLQEGKTIIINNIKKITDNHNEIHYSSKIVNFYVNMR</sequence>
<name>A0A6C0EYY3_9ZZZZ</name>
<keyword evidence="2" id="KW-0540">Nuclease</keyword>
<evidence type="ECO:0000313" key="6">
    <source>
        <dbReference type="EMBL" id="QHT33992.1"/>
    </source>
</evidence>
<organism evidence="6">
    <name type="scientific">viral metagenome</name>
    <dbReference type="NCBI Taxonomy" id="1070528"/>
    <lineage>
        <taxon>unclassified sequences</taxon>
        <taxon>metagenomes</taxon>
        <taxon>organismal metagenomes</taxon>
    </lineage>
</organism>
<dbReference type="InterPro" id="IPR006085">
    <property type="entry name" value="XPG_DNA_repair_N"/>
</dbReference>
<dbReference type="SUPFAM" id="SSF88723">
    <property type="entry name" value="PIN domain-like"/>
    <property type="match status" value="1"/>
</dbReference>
<dbReference type="PANTHER" id="PTHR11081">
    <property type="entry name" value="FLAP ENDONUCLEASE FAMILY MEMBER"/>
    <property type="match status" value="1"/>
</dbReference>
<dbReference type="Pfam" id="PF00752">
    <property type="entry name" value="XPG_N"/>
    <property type="match status" value="1"/>
</dbReference>
<evidence type="ECO:0000259" key="4">
    <source>
        <dbReference type="SMART" id="SM00484"/>
    </source>
</evidence>
<reference evidence="6" key="1">
    <citation type="journal article" date="2020" name="Nature">
        <title>Giant virus diversity and host interactions through global metagenomics.</title>
        <authorList>
            <person name="Schulz F."/>
            <person name="Roux S."/>
            <person name="Paez-Espino D."/>
            <person name="Jungbluth S."/>
            <person name="Walsh D.A."/>
            <person name="Denef V.J."/>
            <person name="McMahon K.D."/>
            <person name="Konstantinidis K.T."/>
            <person name="Eloe-Fadrosh E.A."/>
            <person name="Kyrpides N.C."/>
            <person name="Woyke T."/>
        </authorList>
    </citation>
    <scope>NUCLEOTIDE SEQUENCE</scope>
    <source>
        <strain evidence="6">GVMAG-M-3300009161-52</strain>
    </source>
</reference>
<evidence type="ECO:0000256" key="2">
    <source>
        <dbReference type="ARBA" id="ARBA00022759"/>
    </source>
</evidence>
<evidence type="ECO:0000256" key="1">
    <source>
        <dbReference type="ARBA" id="ARBA00022723"/>
    </source>
</evidence>
<accession>A0A6C0EYY3</accession>
<protein>
    <recommendedName>
        <fullName evidence="7">XPG N-terminal domain-containing protein</fullName>
    </recommendedName>
</protein>
<keyword evidence="2" id="KW-0255">Endonuclease</keyword>
<dbReference type="InterPro" id="IPR029060">
    <property type="entry name" value="PIN-like_dom_sf"/>
</dbReference>
<keyword evidence="2" id="KW-0378">Hydrolase</keyword>
<dbReference type="SMART" id="SM00484">
    <property type="entry name" value="XPGI"/>
    <property type="match status" value="1"/>
</dbReference>
<evidence type="ECO:0008006" key="7">
    <source>
        <dbReference type="Google" id="ProtNLM"/>
    </source>
</evidence>
<dbReference type="EMBL" id="MN738982">
    <property type="protein sequence ID" value="QHT33992.1"/>
    <property type="molecule type" value="Genomic_DNA"/>
</dbReference>
<dbReference type="PRINTS" id="PR00853">
    <property type="entry name" value="XPGRADSUPER"/>
</dbReference>
<evidence type="ECO:0000256" key="3">
    <source>
        <dbReference type="ARBA" id="ARBA00022842"/>
    </source>
</evidence>
<dbReference type="InterPro" id="IPR006086">
    <property type="entry name" value="XPG-I_dom"/>
</dbReference>
<proteinExistence type="predicted"/>
<dbReference type="SMART" id="SM00485">
    <property type="entry name" value="XPGN"/>
    <property type="match status" value="1"/>
</dbReference>
<dbReference type="Gene3D" id="3.40.50.1010">
    <property type="entry name" value="5'-nuclease"/>
    <property type="match status" value="1"/>
</dbReference>
<dbReference type="GO" id="GO:0017108">
    <property type="term" value="F:5'-flap endonuclease activity"/>
    <property type="evidence" value="ECO:0007669"/>
    <property type="project" value="TreeGrafter"/>
</dbReference>
<dbReference type="PANTHER" id="PTHR11081:SF9">
    <property type="entry name" value="FLAP ENDONUCLEASE 1"/>
    <property type="match status" value="1"/>
</dbReference>
<dbReference type="AlphaFoldDB" id="A0A6C0EYY3"/>
<keyword evidence="1" id="KW-0479">Metal-binding</keyword>
<dbReference type="GO" id="GO:0046872">
    <property type="term" value="F:metal ion binding"/>
    <property type="evidence" value="ECO:0007669"/>
    <property type="project" value="UniProtKB-KW"/>
</dbReference>
<feature type="domain" description="XPG N-terminal" evidence="5">
    <location>
        <begin position="1"/>
        <end position="104"/>
    </location>
</feature>
<keyword evidence="3" id="KW-0460">Magnesium</keyword>
<dbReference type="Pfam" id="PF00867">
    <property type="entry name" value="XPG_I"/>
    <property type="match status" value="1"/>
</dbReference>